<keyword evidence="2" id="KW-1185">Reference proteome</keyword>
<protein>
    <submittedName>
        <fullName evidence="1">Uncharacterized protein</fullName>
    </submittedName>
</protein>
<name>A0A1W6SRB3_9PROT</name>
<dbReference type="Proteomes" id="UP000012179">
    <property type="component" value="Chromosome"/>
</dbReference>
<dbReference type="AlphaFoldDB" id="A0A1W6SRB3"/>
<dbReference type="KEGG" id="nlc:EBAPG3_011395"/>
<evidence type="ECO:0000313" key="2">
    <source>
        <dbReference type="Proteomes" id="UP000012179"/>
    </source>
</evidence>
<organism evidence="1 2">
    <name type="scientific">Nitrosospira lacus</name>
    <dbReference type="NCBI Taxonomy" id="1288494"/>
    <lineage>
        <taxon>Bacteria</taxon>
        <taxon>Pseudomonadati</taxon>
        <taxon>Pseudomonadota</taxon>
        <taxon>Betaproteobacteria</taxon>
        <taxon>Nitrosomonadales</taxon>
        <taxon>Nitrosomonadaceae</taxon>
        <taxon>Nitrosospira</taxon>
    </lineage>
</organism>
<sequence>MDQQVYPDQPGEGDLPQVFQVDAGPEGLAKFENISSWAGAVGGAIGAKTGTPSLDGVPH</sequence>
<dbReference type="EMBL" id="CP021106">
    <property type="protein sequence ID" value="ARO88333.1"/>
    <property type="molecule type" value="Genomic_DNA"/>
</dbReference>
<proteinExistence type="predicted"/>
<accession>A0A1W6SRB3</accession>
<reference evidence="1 2" key="1">
    <citation type="journal article" date="2015" name="Int. J. Syst. Evol. Microbiol.">
        <title>Nitrosospira lacus sp. nov., a psychrotolerant, ammonia-oxidizing bacterium from sandy lake sediment.</title>
        <authorList>
            <person name="Urakawa H."/>
            <person name="Garcia J.C."/>
            <person name="Nielsen J.L."/>
            <person name="Le V.Q."/>
            <person name="Kozlowski J.A."/>
            <person name="Stein L.Y."/>
            <person name="Lim C.K."/>
            <person name="Pommerening-Roser A."/>
            <person name="Martens-Habbena W."/>
            <person name="Stahl D.A."/>
            <person name="Klotz M.G."/>
        </authorList>
    </citation>
    <scope>NUCLEOTIDE SEQUENCE [LARGE SCALE GENOMIC DNA]</scope>
    <source>
        <strain evidence="1 2">APG3</strain>
    </source>
</reference>
<gene>
    <name evidence="1" type="ORF">EBAPG3_011395</name>
</gene>
<evidence type="ECO:0000313" key="1">
    <source>
        <dbReference type="EMBL" id="ARO88333.1"/>
    </source>
</evidence>